<keyword evidence="4" id="KW-0732">Signal</keyword>
<feature type="domain" description="TNFR-Cys" evidence="18">
    <location>
        <begin position="40"/>
        <end position="74"/>
    </location>
</feature>
<keyword evidence="11" id="KW-0325">Glycoprotein</keyword>
<dbReference type="GO" id="GO:0002720">
    <property type="term" value="P:positive regulation of cytokine production involved in immune response"/>
    <property type="evidence" value="ECO:0007669"/>
    <property type="project" value="TreeGrafter"/>
</dbReference>
<dbReference type="Pfam" id="PF00020">
    <property type="entry name" value="TNFR_c6"/>
    <property type="match status" value="1"/>
</dbReference>
<evidence type="ECO:0000256" key="3">
    <source>
        <dbReference type="ARBA" id="ARBA00022692"/>
    </source>
</evidence>
<evidence type="ECO:0000313" key="19">
    <source>
        <dbReference type="EMBL" id="CAK6981742.1"/>
    </source>
</evidence>
<dbReference type="PROSITE" id="PS00652">
    <property type="entry name" value="TNFR_NGFR_1"/>
    <property type="match status" value="2"/>
</dbReference>
<dbReference type="AlphaFoldDB" id="A0AAV1QBB3"/>
<dbReference type="GO" id="GO:0006915">
    <property type="term" value="P:apoptotic process"/>
    <property type="evidence" value="ECO:0007669"/>
    <property type="project" value="InterPro"/>
</dbReference>
<accession>A0AAV1QBB3</accession>
<keyword evidence="9 15" id="KW-1015">Disulfide bond</keyword>
<keyword evidence="7 17" id="KW-1133">Transmembrane helix</keyword>
<dbReference type="Proteomes" id="UP001314229">
    <property type="component" value="Unassembled WGS sequence"/>
</dbReference>
<feature type="repeat" description="TNFR-Cys" evidence="15">
    <location>
        <begin position="76"/>
        <end position="118"/>
    </location>
</feature>
<feature type="disulfide bond" evidence="15">
    <location>
        <begin position="56"/>
        <end position="74"/>
    </location>
</feature>
<evidence type="ECO:0000256" key="10">
    <source>
        <dbReference type="ARBA" id="ARBA00023170"/>
    </source>
</evidence>
<dbReference type="GO" id="GO:0050829">
    <property type="term" value="P:defense response to Gram-negative bacterium"/>
    <property type="evidence" value="ECO:0007669"/>
    <property type="project" value="TreeGrafter"/>
</dbReference>
<dbReference type="GO" id="GO:0046642">
    <property type="term" value="P:negative regulation of alpha-beta T cell proliferation"/>
    <property type="evidence" value="ECO:0007669"/>
    <property type="project" value="TreeGrafter"/>
</dbReference>
<evidence type="ECO:0000256" key="13">
    <source>
        <dbReference type="ARBA" id="ARBA00032719"/>
    </source>
</evidence>
<evidence type="ECO:0000256" key="2">
    <source>
        <dbReference type="ARBA" id="ARBA00015766"/>
    </source>
</evidence>
<proteinExistence type="predicted"/>
<feature type="repeat" description="TNFR-Cys" evidence="15">
    <location>
        <begin position="40"/>
        <end position="74"/>
    </location>
</feature>
<dbReference type="GO" id="GO:0006874">
    <property type="term" value="P:intracellular calcium ion homeostasis"/>
    <property type="evidence" value="ECO:0007669"/>
    <property type="project" value="UniProtKB-ARBA"/>
</dbReference>
<evidence type="ECO:0000256" key="12">
    <source>
        <dbReference type="ARBA" id="ARBA00031089"/>
    </source>
</evidence>
<dbReference type="PANTHER" id="PTHR46838">
    <property type="entry name" value="TUMOR NECROSIS FACTOR RECEPTOR SUPERFAMILY MEMBER 14"/>
    <property type="match status" value="1"/>
</dbReference>
<dbReference type="CDD" id="cd13405">
    <property type="entry name" value="TNFRSF14_teleost"/>
    <property type="match status" value="1"/>
</dbReference>
<dbReference type="GO" id="GO:0023035">
    <property type="term" value="P:CD40 signaling pathway"/>
    <property type="evidence" value="ECO:0007669"/>
    <property type="project" value="UniProtKB-ARBA"/>
</dbReference>
<evidence type="ECO:0000256" key="4">
    <source>
        <dbReference type="ARBA" id="ARBA00022729"/>
    </source>
</evidence>
<keyword evidence="6" id="KW-0391">Immunity</keyword>
<dbReference type="GO" id="GO:0050830">
    <property type="term" value="P:defense response to Gram-positive bacterium"/>
    <property type="evidence" value="ECO:0007669"/>
    <property type="project" value="TreeGrafter"/>
</dbReference>
<keyword evidence="8 17" id="KW-0472">Membrane</keyword>
<comment type="function">
    <text evidence="14">Receptor for TNFSF5/CD40LG. Transduces TRAF6- and MAP3K8-mediated signals that activate ERK in macrophages and B cells, leading to induction of immunoglobulin secretion.</text>
</comment>
<feature type="disulfide bond" evidence="15">
    <location>
        <begin position="77"/>
        <end position="92"/>
    </location>
</feature>
<dbReference type="GO" id="GO:0045935">
    <property type="term" value="P:positive regulation of nucleobase-containing compound metabolic process"/>
    <property type="evidence" value="ECO:0007669"/>
    <property type="project" value="UniProtKB-ARBA"/>
</dbReference>
<feature type="domain" description="TNFR-Cys" evidence="18">
    <location>
        <begin position="76"/>
        <end position="118"/>
    </location>
</feature>
<keyword evidence="10 19" id="KW-0675">Receptor</keyword>
<dbReference type="GO" id="GO:2000406">
    <property type="term" value="P:positive regulation of T cell migration"/>
    <property type="evidence" value="ECO:0007669"/>
    <property type="project" value="TreeGrafter"/>
</dbReference>
<keyword evidence="5" id="KW-0677">Repeat</keyword>
<keyword evidence="3 17" id="KW-0812">Transmembrane</keyword>
<dbReference type="GO" id="GO:0004888">
    <property type="term" value="F:transmembrane signaling receptor activity"/>
    <property type="evidence" value="ECO:0007669"/>
    <property type="project" value="InterPro"/>
</dbReference>
<dbReference type="PRINTS" id="PR01680">
    <property type="entry name" value="TNFACTORR6"/>
</dbReference>
<dbReference type="EMBL" id="CAWUFR010000884">
    <property type="protein sequence ID" value="CAK6981742.1"/>
    <property type="molecule type" value="Genomic_DNA"/>
</dbReference>
<evidence type="ECO:0000256" key="9">
    <source>
        <dbReference type="ARBA" id="ARBA00023157"/>
    </source>
</evidence>
<keyword evidence="20" id="KW-1185">Reference proteome</keyword>
<dbReference type="GO" id="GO:0006955">
    <property type="term" value="P:immune response"/>
    <property type="evidence" value="ECO:0007669"/>
    <property type="project" value="InterPro"/>
</dbReference>
<evidence type="ECO:0000256" key="1">
    <source>
        <dbReference type="ARBA" id="ARBA00004479"/>
    </source>
</evidence>
<evidence type="ECO:0000256" key="6">
    <source>
        <dbReference type="ARBA" id="ARBA00022859"/>
    </source>
</evidence>
<evidence type="ECO:0000256" key="14">
    <source>
        <dbReference type="ARBA" id="ARBA00045871"/>
    </source>
</evidence>
<dbReference type="InterPro" id="IPR001368">
    <property type="entry name" value="TNFR/NGFR_Cys_rich_reg"/>
</dbReference>
<feature type="transmembrane region" description="Helical" evidence="17">
    <location>
        <begin position="213"/>
        <end position="237"/>
    </location>
</feature>
<dbReference type="PANTHER" id="PTHR46838:SF1">
    <property type="entry name" value="TUMOR NECROSIS FACTOR RECEPTOR SUPERFAMILY MEMBER 14"/>
    <property type="match status" value="1"/>
</dbReference>
<comment type="caution">
    <text evidence="15">Lacks conserved residue(s) required for the propagation of feature annotation.</text>
</comment>
<name>A0AAV1QBB3_SCOSC</name>
<feature type="region of interest" description="Disordered" evidence="16">
    <location>
        <begin position="245"/>
        <end position="267"/>
    </location>
</feature>
<dbReference type="GO" id="GO:0009897">
    <property type="term" value="C:external side of plasma membrane"/>
    <property type="evidence" value="ECO:0007669"/>
    <property type="project" value="TreeGrafter"/>
</dbReference>
<evidence type="ECO:0000256" key="15">
    <source>
        <dbReference type="PROSITE-ProRule" id="PRU00206"/>
    </source>
</evidence>
<reference evidence="19 20" key="1">
    <citation type="submission" date="2024-01" db="EMBL/GenBank/DDBJ databases">
        <authorList>
            <person name="Alioto T."/>
            <person name="Alioto T."/>
            <person name="Gomez Garrido J."/>
        </authorList>
    </citation>
    <scope>NUCLEOTIDE SEQUENCE [LARGE SCALE GENOMIC DNA]</scope>
</reference>
<evidence type="ECO:0000259" key="18">
    <source>
        <dbReference type="PROSITE" id="PS50050"/>
    </source>
</evidence>
<dbReference type="Gene3D" id="2.10.50.10">
    <property type="entry name" value="Tumor Necrosis Factor Receptor, subunit A, domain 2"/>
    <property type="match status" value="3"/>
</dbReference>
<evidence type="ECO:0000256" key="17">
    <source>
        <dbReference type="SAM" id="Phobius"/>
    </source>
</evidence>
<feature type="compositionally biased region" description="Basic and acidic residues" evidence="16">
    <location>
        <begin position="247"/>
        <end position="262"/>
    </location>
</feature>
<evidence type="ECO:0000256" key="11">
    <source>
        <dbReference type="ARBA" id="ARBA00023180"/>
    </source>
</evidence>
<dbReference type="PROSITE" id="PS50050">
    <property type="entry name" value="TNFR_NGFR_2"/>
    <property type="match status" value="2"/>
</dbReference>
<dbReference type="InterPro" id="IPR008063">
    <property type="entry name" value="Fas_rcpt"/>
</dbReference>
<evidence type="ECO:0000256" key="7">
    <source>
        <dbReference type="ARBA" id="ARBA00022989"/>
    </source>
</evidence>
<sequence length="273" mass="29956">MELMKTANMSYEKSWRRKPLITVLTFLIIMMNVFSVLSLTCHPAEYLIDQRCCPMCPPGSLVETDCTEFRSTSCLSCIDGSFMHVPTQRRQCFFCINCDSGSGLRIKTSCTTTSDTVCEPLDGFYCTDSDKDNKHNCIAAQKHTSCHPGQCIRHKGTAFTDTVCTDCSSDTFSDGTFPSCQSHTKCESLNLQLIKAGNASTDAECGEHSSNTAVIVGAVIGTLAVALVITIGIFVAFRWRKKSSQNSKERRNDADAAKREPLTGDTTSTIFLV</sequence>
<comment type="caution">
    <text evidence="19">The sequence shown here is derived from an EMBL/GenBank/DDBJ whole genome shotgun (WGS) entry which is preliminary data.</text>
</comment>
<dbReference type="SUPFAM" id="SSF57586">
    <property type="entry name" value="TNF receptor-like"/>
    <property type="match status" value="2"/>
</dbReference>
<dbReference type="SMART" id="SM00208">
    <property type="entry name" value="TNFR"/>
    <property type="match status" value="4"/>
</dbReference>
<evidence type="ECO:0000256" key="8">
    <source>
        <dbReference type="ARBA" id="ARBA00023136"/>
    </source>
</evidence>
<gene>
    <name evidence="19" type="ORF">FSCOSCO3_A031299</name>
</gene>
<evidence type="ECO:0000256" key="16">
    <source>
        <dbReference type="SAM" id="MobiDB-lite"/>
    </source>
</evidence>
<comment type="subcellular location">
    <subcellularLocation>
        <location evidence="1">Membrane</location>
        <topology evidence="1">Single-pass type I membrane protein</topology>
    </subcellularLocation>
</comment>
<dbReference type="FunFam" id="2.10.50.10:FF:000041">
    <property type="entry name" value="Tumor necrosis factor receptor superfamily member 5"/>
    <property type="match status" value="1"/>
</dbReference>
<evidence type="ECO:0000256" key="5">
    <source>
        <dbReference type="ARBA" id="ARBA00022737"/>
    </source>
</evidence>
<evidence type="ECO:0000313" key="20">
    <source>
        <dbReference type="Proteomes" id="UP001314229"/>
    </source>
</evidence>
<organism evidence="19 20">
    <name type="scientific">Scomber scombrus</name>
    <name type="common">Atlantic mackerel</name>
    <name type="synonym">Scomber vernalis</name>
    <dbReference type="NCBI Taxonomy" id="13677"/>
    <lineage>
        <taxon>Eukaryota</taxon>
        <taxon>Metazoa</taxon>
        <taxon>Chordata</taxon>
        <taxon>Craniata</taxon>
        <taxon>Vertebrata</taxon>
        <taxon>Euteleostomi</taxon>
        <taxon>Actinopterygii</taxon>
        <taxon>Neopterygii</taxon>
        <taxon>Teleostei</taxon>
        <taxon>Neoteleostei</taxon>
        <taxon>Acanthomorphata</taxon>
        <taxon>Pelagiaria</taxon>
        <taxon>Scombriformes</taxon>
        <taxon>Scombridae</taxon>
        <taxon>Scomber</taxon>
    </lineage>
</organism>
<dbReference type="GO" id="GO:0051094">
    <property type="term" value="P:positive regulation of developmental process"/>
    <property type="evidence" value="ECO:0007669"/>
    <property type="project" value="UniProtKB-ARBA"/>
</dbReference>
<feature type="disulfide bond" evidence="15">
    <location>
        <begin position="53"/>
        <end position="66"/>
    </location>
</feature>
<protein>
    <recommendedName>
        <fullName evidence="2">Tumor necrosis factor receptor superfamily member 5</fullName>
    </recommendedName>
    <alternativeName>
        <fullName evidence="12">B-cell surface antigen CD40</fullName>
    </alternativeName>
    <alternativeName>
        <fullName evidence="13">CD40L receptor</fullName>
    </alternativeName>
</protein>